<feature type="transmembrane region" description="Helical" evidence="1">
    <location>
        <begin position="12"/>
        <end position="30"/>
    </location>
</feature>
<dbReference type="EMBL" id="CP002395">
    <property type="protein sequence ID" value="ADU12876.1"/>
    <property type="molecule type" value="Genomic_DNA"/>
</dbReference>
<proteinExistence type="predicted"/>
<evidence type="ECO:0000313" key="3">
    <source>
        <dbReference type="Proteomes" id="UP000001492"/>
    </source>
</evidence>
<evidence type="ECO:0000256" key="1">
    <source>
        <dbReference type="SAM" id="Phobius"/>
    </source>
</evidence>
<feature type="transmembrane region" description="Helical" evidence="1">
    <location>
        <begin position="50"/>
        <end position="68"/>
    </location>
</feature>
<dbReference type="HOGENOM" id="CLU_1631988_0_0_5"/>
<organism evidence="2 3">
    <name type="scientific">Asticcacaulis excentricus (strain ATCC 15261 / DSM 4724 / KCTC 12464 / NCIMB 9791 / VKM B-1370 / CB 48)</name>
    <dbReference type="NCBI Taxonomy" id="573065"/>
    <lineage>
        <taxon>Bacteria</taxon>
        <taxon>Pseudomonadati</taxon>
        <taxon>Pseudomonadota</taxon>
        <taxon>Alphaproteobacteria</taxon>
        <taxon>Caulobacterales</taxon>
        <taxon>Caulobacteraceae</taxon>
        <taxon>Asticcacaulis</taxon>
    </lineage>
</organism>
<sequence length="162" mass="17542">MKALILRTMIGLPTGIIVPLVVVQLPKLWANTSHRLDIFGLALLQGGLPLLPYGFLAIALWFAADMITRVRPDTPLEPVLSKGLRHSGAGLILGGLAVGLNVTPWVWGEVYNNTGRQPGVANDVLLTLIFVGLGLILFSLSQRIRTLQVAREALSAELEQYV</sequence>
<reference evidence="3" key="1">
    <citation type="submission" date="2010-12" db="EMBL/GenBank/DDBJ databases">
        <title>Complete sequence of chromosome 1 of Asticcacaulis excentricus CB 48.</title>
        <authorList>
            <consortium name="US DOE Joint Genome Institute"/>
            <person name="Lucas S."/>
            <person name="Copeland A."/>
            <person name="Lapidus A."/>
            <person name="Cheng J.-F."/>
            <person name="Bruce D."/>
            <person name="Goodwin L."/>
            <person name="Pitluck S."/>
            <person name="Teshima H."/>
            <person name="Davenport K."/>
            <person name="Detter J.C."/>
            <person name="Han C."/>
            <person name="Tapia R."/>
            <person name="Land M."/>
            <person name="Hauser L."/>
            <person name="Jeffries C."/>
            <person name="Kyrpides N."/>
            <person name="Ivanova N."/>
            <person name="Ovchinnikova G."/>
            <person name="Brun Y.V."/>
            <person name="Woyke T."/>
        </authorList>
    </citation>
    <scope>NUCLEOTIDE SEQUENCE [LARGE SCALE GENOMIC DNA]</scope>
    <source>
        <strain evidence="3">ATCC 15261 / DSM 4724 / KCTC 12464 / NCIMB 9791 / VKM B-1370 / CB 48</strain>
    </source>
</reference>
<dbReference type="Proteomes" id="UP000001492">
    <property type="component" value="Chromosome 1"/>
</dbReference>
<accession>E8RN43</accession>
<dbReference type="OrthoDB" id="7173698at2"/>
<gene>
    <name evidence="2" type="ordered locus">Astex_1201</name>
</gene>
<dbReference type="STRING" id="573065.Astex_1201"/>
<dbReference type="KEGG" id="aex:Astex_1201"/>
<keyword evidence="1" id="KW-1133">Transmembrane helix</keyword>
<keyword evidence="1" id="KW-0812">Transmembrane</keyword>
<feature type="transmembrane region" description="Helical" evidence="1">
    <location>
        <begin position="89"/>
        <end position="107"/>
    </location>
</feature>
<feature type="transmembrane region" description="Helical" evidence="1">
    <location>
        <begin position="119"/>
        <end position="138"/>
    </location>
</feature>
<evidence type="ECO:0008006" key="4">
    <source>
        <dbReference type="Google" id="ProtNLM"/>
    </source>
</evidence>
<keyword evidence="3" id="KW-1185">Reference proteome</keyword>
<protein>
    <recommendedName>
        <fullName evidence="4">DUF2975 domain-containing protein</fullName>
    </recommendedName>
</protein>
<dbReference type="AlphaFoldDB" id="E8RN43"/>
<evidence type="ECO:0000313" key="2">
    <source>
        <dbReference type="EMBL" id="ADU12876.1"/>
    </source>
</evidence>
<dbReference type="RefSeq" id="WP_013478708.1">
    <property type="nucleotide sequence ID" value="NC_014816.1"/>
</dbReference>
<name>E8RN43_ASTEC</name>
<keyword evidence="1" id="KW-0472">Membrane</keyword>